<evidence type="ECO:0000313" key="1">
    <source>
        <dbReference type="EMBL" id="KAJ4155563.1"/>
    </source>
</evidence>
<reference evidence="1" key="1">
    <citation type="journal article" date="2023" name="Access Microbiol">
        <title>De-novo genome assembly for Akanthomyces muscarius, a biocontrol agent of insect agricultural pests.</title>
        <authorList>
            <person name="Erdos Z."/>
            <person name="Studholme D.J."/>
            <person name="Raymond B."/>
            <person name="Sharma M."/>
        </authorList>
    </citation>
    <scope>NUCLEOTIDE SEQUENCE</scope>
    <source>
        <strain evidence="1">Ve6</strain>
    </source>
</reference>
<sequence>MRPLLFFCIAEEAIASGGGLKRPSSAAVFGSARSLEGSLNGAGINALESSLAALKEASIACTITRPGTLVQEDKAPAHNHYIQQRIYEAYESLVGPF</sequence>
<keyword evidence="2" id="KW-1185">Reference proteome</keyword>
<dbReference type="KEGG" id="amus:LMH87_000801"/>
<dbReference type="RefSeq" id="XP_056055687.1">
    <property type="nucleotide sequence ID" value="XM_056198770.1"/>
</dbReference>
<protein>
    <recommendedName>
        <fullName evidence="3">NAD(P)-binding domain-containing protein</fullName>
    </recommendedName>
</protein>
<dbReference type="Proteomes" id="UP001144673">
    <property type="component" value="Chromosome 6"/>
</dbReference>
<proteinExistence type="predicted"/>
<gene>
    <name evidence="1" type="ORF">LMH87_000801</name>
</gene>
<name>A0A9W8QIM8_AKAMU</name>
<dbReference type="EMBL" id="JAJHUN010000007">
    <property type="protein sequence ID" value="KAJ4155563.1"/>
    <property type="molecule type" value="Genomic_DNA"/>
</dbReference>
<dbReference type="GeneID" id="80887960"/>
<dbReference type="AlphaFoldDB" id="A0A9W8QIM8"/>
<evidence type="ECO:0000313" key="2">
    <source>
        <dbReference type="Proteomes" id="UP001144673"/>
    </source>
</evidence>
<evidence type="ECO:0008006" key="3">
    <source>
        <dbReference type="Google" id="ProtNLM"/>
    </source>
</evidence>
<organism evidence="1 2">
    <name type="scientific">Akanthomyces muscarius</name>
    <name type="common">Entomopathogenic fungus</name>
    <name type="synonym">Lecanicillium muscarium</name>
    <dbReference type="NCBI Taxonomy" id="2231603"/>
    <lineage>
        <taxon>Eukaryota</taxon>
        <taxon>Fungi</taxon>
        <taxon>Dikarya</taxon>
        <taxon>Ascomycota</taxon>
        <taxon>Pezizomycotina</taxon>
        <taxon>Sordariomycetes</taxon>
        <taxon>Hypocreomycetidae</taxon>
        <taxon>Hypocreales</taxon>
        <taxon>Cordycipitaceae</taxon>
        <taxon>Akanthomyces</taxon>
    </lineage>
</organism>
<comment type="caution">
    <text evidence="1">The sequence shown here is derived from an EMBL/GenBank/DDBJ whole genome shotgun (WGS) entry which is preliminary data.</text>
</comment>
<accession>A0A9W8QIM8</accession>